<sequence>MASKHRLPLEGRVSRRIEIAREKAKGGNRVVLDVYPLPPFAELPDTALYHALLATQAVLLLAPSQWEIPLYGDTLTPDAYMVFPWGEAYLEVDTGHYPREVVRDKLRFFTKNADRLFWASPSRSRLLWVQSLAQTLQTPLTPLWLPPVG</sequence>
<dbReference type="EMBL" id="PELP01000222">
    <property type="protein sequence ID" value="RTH03687.1"/>
    <property type="molecule type" value="Genomic_DNA"/>
</dbReference>
<dbReference type="AlphaFoldDB" id="A0A430R8I9"/>
<accession>A0A430R8I9</accession>
<proteinExistence type="predicted"/>
<comment type="caution">
    <text evidence="1">The sequence shown here is derived from an EMBL/GenBank/DDBJ whole genome shotgun (WGS) entry which is preliminary data.</text>
</comment>
<protein>
    <submittedName>
        <fullName evidence="1">Uncharacterized protein</fullName>
    </submittedName>
</protein>
<reference evidence="1 2" key="1">
    <citation type="journal article" date="2019" name="Extremophiles">
        <title>Biogeography of thermophiles and predominance of Thermus scotoductus in domestic water heaters.</title>
        <authorList>
            <person name="Wilpiszeski R.L."/>
            <person name="Zhang Z."/>
            <person name="House C.H."/>
        </authorList>
    </citation>
    <scope>NUCLEOTIDE SEQUENCE [LARGE SCALE GENOMIC DNA]</scope>
    <source>
        <strain evidence="1 2">34_S34</strain>
    </source>
</reference>
<evidence type="ECO:0000313" key="1">
    <source>
        <dbReference type="EMBL" id="RTH03687.1"/>
    </source>
</evidence>
<name>A0A430R8I9_THESC</name>
<evidence type="ECO:0000313" key="2">
    <source>
        <dbReference type="Proteomes" id="UP000286734"/>
    </source>
</evidence>
<dbReference type="Proteomes" id="UP000286734">
    <property type="component" value="Unassembled WGS sequence"/>
</dbReference>
<organism evidence="1 2">
    <name type="scientific">Thermus scotoductus</name>
    <dbReference type="NCBI Taxonomy" id="37636"/>
    <lineage>
        <taxon>Bacteria</taxon>
        <taxon>Thermotogati</taxon>
        <taxon>Deinococcota</taxon>
        <taxon>Deinococci</taxon>
        <taxon>Thermales</taxon>
        <taxon>Thermaceae</taxon>
        <taxon>Thermus</taxon>
    </lineage>
</organism>
<gene>
    <name evidence="1" type="ORF">CSW47_08315</name>
</gene>